<evidence type="ECO:0000256" key="6">
    <source>
        <dbReference type="ARBA" id="ARBA00022989"/>
    </source>
</evidence>
<comment type="caution">
    <text evidence="9">The sequence shown here is derived from an EMBL/GenBank/DDBJ whole genome shotgun (WGS) entry which is preliminary data.</text>
</comment>
<organism evidence="9 10">
    <name type="scientific">Fictibacillus iocasae</name>
    <dbReference type="NCBI Taxonomy" id="2715437"/>
    <lineage>
        <taxon>Bacteria</taxon>
        <taxon>Bacillati</taxon>
        <taxon>Bacillota</taxon>
        <taxon>Bacilli</taxon>
        <taxon>Bacillales</taxon>
        <taxon>Fictibacillaceae</taxon>
        <taxon>Fictibacillus</taxon>
    </lineage>
</organism>
<keyword evidence="3" id="KW-0813">Transport</keyword>
<gene>
    <name evidence="9" type="ORF">ACFQPF_05180</name>
</gene>
<evidence type="ECO:0000256" key="5">
    <source>
        <dbReference type="ARBA" id="ARBA00022692"/>
    </source>
</evidence>
<evidence type="ECO:0000313" key="9">
    <source>
        <dbReference type="EMBL" id="MFC7371062.1"/>
    </source>
</evidence>
<feature type="transmembrane region" description="Helical" evidence="8">
    <location>
        <begin position="307"/>
        <end position="323"/>
    </location>
</feature>
<keyword evidence="4" id="KW-0309">Germination</keyword>
<keyword evidence="7 8" id="KW-0472">Membrane</keyword>
<dbReference type="InterPro" id="IPR004761">
    <property type="entry name" value="Spore_GerAB"/>
</dbReference>
<evidence type="ECO:0000256" key="7">
    <source>
        <dbReference type="ARBA" id="ARBA00023136"/>
    </source>
</evidence>
<dbReference type="PANTHER" id="PTHR34975">
    <property type="entry name" value="SPORE GERMINATION PROTEIN A2"/>
    <property type="match status" value="1"/>
</dbReference>
<feature type="transmembrane region" description="Helical" evidence="8">
    <location>
        <begin position="335"/>
        <end position="356"/>
    </location>
</feature>
<dbReference type="EMBL" id="JBHTCP010000009">
    <property type="protein sequence ID" value="MFC7371062.1"/>
    <property type="molecule type" value="Genomic_DNA"/>
</dbReference>
<feature type="transmembrane region" description="Helical" evidence="8">
    <location>
        <begin position="45"/>
        <end position="64"/>
    </location>
</feature>
<proteinExistence type="inferred from homology"/>
<evidence type="ECO:0000256" key="1">
    <source>
        <dbReference type="ARBA" id="ARBA00004141"/>
    </source>
</evidence>
<keyword evidence="6 8" id="KW-1133">Transmembrane helix</keyword>
<dbReference type="Gene3D" id="1.20.1740.10">
    <property type="entry name" value="Amino acid/polyamine transporter I"/>
    <property type="match status" value="1"/>
</dbReference>
<accession>A0ABW2NP74</accession>
<dbReference type="PANTHER" id="PTHR34975:SF2">
    <property type="entry name" value="SPORE GERMINATION PROTEIN A2"/>
    <property type="match status" value="1"/>
</dbReference>
<keyword evidence="10" id="KW-1185">Reference proteome</keyword>
<evidence type="ECO:0000256" key="8">
    <source>
        <dbReference type="SAM" id="Phobius"/>
    </source>
</evidence>
<feature type="transmembrane region" description="Helical" evidence="8">
    <location>
        <begin position="121"/>
        <end position="138"/>
    </location>
</feature>
<sequence>MGPISIPVYRQVSPFFAFFIIASMQVGVGILGFERYIAQDAGHDAWVAVILSGLSVNVLIFLMYRILQHEKGDIFAIHQAIAGKLVTQVIMLYFFFYFYFYTLVVLRTYLEVIQIWMFPELKPWMFGLAVLFIAIYYVKGGFRVLAGLAFFSFLFGFPLLFLKYFTLKNSTFTNLLPFLNHSMKDYLLATKTMTLNNLGFEALLFFYPFFKDPQKSEKWAQYGSIFTTSVYLISTLTTFVYFSQGQLAGTIWPTLTLWKIVNFSFIERFEYIGVSLWIFIILPNICFGLWVCSWLGKRLYEVSQKKVLFSTSALLLAGIIFFEDREYIDRLNSDYSTIGFYTIMIYIPLLYALTWLKYRGKEKSQ</sequence>
<evidence type="ECO:0000256" key="4">
    <source>
        <dbReference type="ARBA" id="ARBA00022544"/>
    </source>
</evidence>
<feature type="transmembrane region" description="Helical" evidence="8">
    <location>
        <begin position="85"/>
        <end position="109"/>
    </location>
</feature>
<name>A0ABW2NP74_9BACL</name>
<keyword evidence="5 8" id="KW-0812">Transmembrane</keyword>
<feature type="transmembrane region" description="Helical" evidence="8">
    <location>
        <begin position="271"/>
        <end position="295"/>
    </location>
</feature>
<evidence type="ECO:0000313" key="10">
    <source>
        <dbReference type="Proteomes" id="UP001596549"/>
    </source>
</evidence>
<dbReference type="RefSeq" id="WP_379747243.1">
    <property type="nucleotide sequence ID" value="NZ_JBHTCP010000009.1"/>
</dbReference>
<dbReference type="Pfam" id="PF03845">
    <property type="entry name" value="Spore_permease"/>
    <property type="match status" value="1"/>
</dbReference>
<feature type="transmembrane region" description="Helical" evidence="8">
    <location>
        <begin position="186"/>
        <end position="210"/>
    </location>
</feature>
<evidence type="ECO:0000256" key="2">
    <source>
        <dbReference type="ARBA" id="ARBA00007998"/>
    </source>
</evidence>
<dbReference type="NCBIfam" id="TIGR00912">
    <property type="entry name" value="2A0309"/>
    <property type="match status" value="1"/>
</dbReference>
<comment type="subcellular location">
    <subcellularLocation>
        <location evidence="1">Membrane</location>
        <topology evidence="1">Multi-pass membrane protein</topology>
    </subcellularLocation>
</comment>
<reference evidence="10" key="1">
    <citation type="journal article" date="2019" name="Int. J. Syst. Evol. Microbiol.">
        <title>The Global Catalogue of Microorganisms (GCM) 10K type strain sequencing project: providing services to taxonomists for standard genome sequencing and annotation.</title>
        <authorList>
            <consortium name="The Broad Institute Genomics Platform"/>
            <consortium name="The Broad Institute Genome Sequencing Center for Infectious Disease"/>
            <person name="Wu L."/>
            <person name="Ma J."/>
        </authorList>
    </citation>
    <scope>NUCLEOTIDE SEQUENCE [LARGE SCALE GENOMIC DNA]</scope>
    <source>
        <strain evidence="10">NBRC 106396</strain>
    </source>
</reference>
<feature type="transmembrane region" description="Helical" evidence="8">
    <location>
        <begin position="222"/>
        <end position="242"/>
    </location>
</feature>
<feature type="transmembrane region" description="Helical" evidence="8">
    <location>
        <begin position="12"/>
        <end position="33"/>
    </location>
</feature>
<dbReference type="Proteomes" id="UP001596549">
    <property type="component" value="Unassembled WGS sequence"/>
</dbReference>
<feature type="transmembrane region" description="Helical" evidence="8">
    <location>
        <begin position="145"/>
        <end position="166"/>
    </location>
</feature>
<evidence type="ECO:0000256" key="3">
    <source>
        <dbReference type="ARBA" id="ARBA00022448"/>
    </source>
</evidence>
<protein>
    <submittedName>
        <fullName evidence="9">GerAB/ArcD/ProY family transporter</fullName>
    </submittedName>
</protein>
<comment type="similarity">
    <text evidence="2">Belongs to the amino acid-polyamine-organocation (APC) superfamily. Spore germination protein (SGP) (TC 2.A.3.9) family.</text>
</comment>